<evidence type="ECO:0000313" key="1">
    <source>
        <dbReference type="EMBL" id="USR90982.1"/>
    </source>
</evidence>
<organism evidence="1 2">
    <name type="scientific">Phormidium yuhuli AB48</name>
    <dbReference type="NCBI Taxonomy" id="2940671"/>
    <lineage>
        <taxon>Bacteria</taxon>
        <taxon>Bacillati</taxon>
        <taxon>Cyanobacteriota</taxon>
        <taxon>Cyanophyceae</taxon>
        <taxon>Oscillatoriophycideae</taxon>
        <taxon>Oscillatoriales</taxon>
        <taxon>Oscillatoriaceae</taxon>
        <taxon>Phormidium</taxon>
        <taxon>Phormidium yuhuli</taxon>
    </lineage>
</organism>
<proteinExistence type="predicted"/>
<keyword evidence="2" id="KW-1185">Reference proteome</keyword>
<reference evidence="1" key="1">
    <citation type="submission" date="2022-06" db="EMBL/GenBank/DDBJ databases">
        <title>Genome sequence of Phormidium yuhuli AB48 isolated from an industrial photobioreactor environment.</title>
        <authorList>
            <person name="Qiu Y."/>
            <person name="Noonan A.J.C."/>
            <person name="Dofher K."/>
            <person name="Koch M."/>
            <person name="Kieft B."/>
            <person name="Lin X."/>
            <person name="Ziels R.M."/>
            <person name="Hallam S.J."/>
        </authorList>
    </citation>
    <scope>NUCLEOTIDE SEQUENCE</scope>
    <source>
        <strain evidence="1">AB48</strain>
    </source>
</reference>
<dbReference type="RefSeq" id="WP_252663008.1">
    <property type="nucleotide sequence ID" value="NZ_CP098611.1"/>
</dbReference>
<dbReference type="Proteomes" id="UP001056708">
    <property type="component" value="Chromosome"/>
</dbReference>
<sequence>MPEHILPRKANSSLCVLCDSVVLSILFSPMMQLNIRQTLTHSLRLLIPTTVEVNQPIDTSDLVHQINQDLCQLCGGTLCKQHRGYYHSDHVGVVEEVIYEIEVWTTDFGLKQIQPRLEAWMTQILMDLGQESVFFILDGQAMLWELCQGDDSLQKSLAQQPNVL</sequence>
<gene>
    <name evidence="1" type="ORF">NEA10_19505</name>
</gene>
<evidence type="ECO:0000313" key="2">
    <source>
        <dbReference type="Proteomes" id="UP001056708"/>
    </source>
</evidence>
<name>A0ABY5AQ68_9CYAN</name>
<accession>A0ABY5AQ68</accession>
<protein>
    <submittedName>
        <fullName evidence="1">Uncharacterized protein</fullName>
    </submittedName>
</protein>
<dbReference type="EMBL" id="CP098611">
    <property type="protein sequence ID" value="USR90982.1"/>
    <property type="molecule type" value="Genomic_DNA"/>
</dbReference>